<name>A0ABD1UTK8_9LAMI</name>
<dbReference type="AlphaFoldDB" id="A0ABD1UTK8"/>
<evidence type="ECO:0000313" key="1">
    <source>
        <dbReference type="EMBL" id="KAL2528399.1"/>
    </source>
</evidence>
<evidence type="ECO:0000313" key="2">
    <source>
        <dbReference type="Proteomes" id="UP001604277"/>
    </source>
</evidence>
<protein>
    <submittedName>
        <fullName evidence="1">NB-ARC domain-containing protein</fullName>
    </submittedName>
</protein>
<proteinExistence type="predicted"/>
<accession>A0ABD1UTK8</accession>
<dbReference type="Proteomes" id="UP001604277">
    <property type="component" value="Unassembled WGS sequence"/>
</dbReference>
<dbReference type="EMBL" id="JBFOLJ010000006">
    <property type="protein sequence ID" value="KAL2528399.1"/>
    <property type="molecule type" value="Genomic_DNA"/>
</dbReference>
<gene>
    <name evidence="1" type="ORF">Fot_21000</name>
</gene>
<comment type="caution">
    <text evidence="1">The sequence shown here is derived from an EMBL/GenBank/DDBJ whole genome shotgun (WGS) entry which is preliminary data.</text>
</comment>
<reference evidence="2" key="1">
    <citation type="submission" date="2024-07" db="EMBL/GenBank/DDBJ databases">
        <title>Two chromosome-level genome assemblies of Korean endemic species Abeliophyllum distichum and Forsythia ovata (Oleaceae).</title>
        <authorList>
            <person name="Jang H."/>
        </authorList>
    </citation>
    <scope>NUCLEOTIDE SEQUENCE [LARGE SCALE GENOMIC DNA]</scope>
</reference>
<organism evidence="1 2">
    <name type="scientific">Forsythia ovata</name>
    <dbReference type="NCBI Taxonomy" id="205694"/>
    <lineage>
        <taxon>Eukaryota</taxon>
        <taxon>Viridiplantae</taxon>
        <taxon>Streptophyta</taxon>
        <taxon>Embryophyta</taxon>
        <taxon>Tracheophyta</taxon>
        <taxon>Spermatophyta</taxon>
        <taxon>Magnoliopsida</taxon>
        <taxon>eudicotyledons</taxon>
        <taxon>Gunneridae</taxon>
        <taxon>Pentapetalae</taxon>
        <taxon>asterids</taxon>
        <taxon>lamiids</taxon>
        <taxon>Lamiales</taxon>
        <taxon>Oleaceae</taxon>
        <taxon>Forsythieae</taxon>
        <taxon>Forsythia</taxon>
    </lineage>
</organism>
<dbReference type="SUPFAM" id="SSF52047">
    <property type="entry name" value="RNI-like"/>
    <property type="match status" value="1"/>
</dbReference>
<keyword evidence="2" id="KW-1185">Reference proteome</keyword>
<sequence length="190" mass="21979">MSMVDVADDGCCGYAVTSDDDPILLNFSSEFSIYERYHRLCNHSDPHHLKSRLFGLHIRSLLGMSESLFLASHLRLLRVLKFSDRNGYKATLEFLDQLRYLEIPCLPLKMSGRLENLDFLFVTGPNSKDPVFSNLPKLRHLYFEYCSRVSEDWNFPVFLECTKVKEAWFYMKDNSDDIGNDAPLEATCIC</sequence>